<protein>
    <submittedName>
        <fullName evidence="1">Uncharacterized protein</fullName>
    </submittedName>
</protein>
<keyword evidence="2" id="KW-1185">Reference proteome</keyword>
<dbReference type="EMBL" id="CR522870">
    <property type="protein sequence ID" value="CAG37188.1"/>
    <property type="molecule type" value="Genomic_DNA"/>
</dbReference>
<dbReference type="KEGG" id="dps:DP2459"/>
<dbReference type="eggNOG" id="COG2801">
    <property type="taxonomic scope" value="Bacteria"/>
</dbReference>
<evidence type="ECO:0000313" key="2">
    <source>
        <dbReference type="Proteomes" id="UP000000602"/>
    </source>
</evidence>
<dbReference type="AlphaFoldDB" id="Q6AKD7"/>
<proteinExistence type="predicted"/>
<organism evidence="1 2">
    <name type="scientific">Desulfotalea psychrophila (strain LSv54 / DSM 12343)</name>
    <dbReference type="NCBI Taxonomy" id="177439"/>
    <lineage>
        <taxon>Bacteria</taxon>
        <taxon>Pseudomonadati</taxon>
        <taxon>Thermodesulfobacteriota</taxon>
        <taxon>Desulfobulbia</taxon>
        <taxon>Desulfobulbales</taxon>
        <taxon>Desulfocapsaceae</taxon>
        <taxon>Desulfotalea</taxon>
    </lineage>
</organism>
<accession>Q6AKD7</accession>
<evidence type="ECO:0000313" key="1">
    <source>
        <dbReference type="EMBL" id="CAG37188.1"/>
    </source>
</evidence>
<dbReference type="HOGENOM" id="CLU_1945295_0_0_7"/>
<reference evidence="2" key="1">
    <citation type="journal article" date="2004" name="Environ. Microbiol.">
        <title>The genome of Desulfotalea psychrophila, a sulfate-reducing bacterium from permanently cold Arctic sediments.</title>
        <authorList>
            <person name="Rabus R."/>
            <person name="Ruepp A."/>
            <person name="Frickey T."/>
            <person name="Rattei T."/>
            <person name="Fartmann B."/>
            <person name="Stark M."/>
            <person name="Bauer M."/>
            <person name="Zibat A."/>
            <person name="Lombardot T."/>
            <person name="Becker I."/>
            <person name="Amann J."/>
            <person name="Gellner K."/>
            <person name="Teeling H."/>
            <person name="Leuschner W.D."/>
            <person name="Gloeckner F.-O."/>
            <person name="Lupas A.N."/>
            <person name="Amann R."/>
            <person name="Klenk H.-P."/>
        </authorList>
    </citation>
    <scope>NUCLEOTIDE SEQUENCE [LARGE SCALE GENOMIC DNA]</scope>
    <source>
        <strain evidence="2">DSM 12343 / LSv54</strain>
    </source>
</reference>
<name>Q6AKD7_DESPS</name>
<dbReference type="Proteomes" id="UP000000602">
    <property type="component" value="Chromosome"/>
</dbReference>
<sequence>MLDSYQWFISFFLTRNFCAISYRQMRPQGLEFAIIQKLDKPVPTLALELGIVEISVRIWCERDSVEDRSRTAYKLQTTLPKEYERVVVELRKTLLLSLDGLLLLVWHSLHPKFRVPYYRPKKTDRKTYF</sequence>
<gene>
    <name evidence="1" type="ordered locus">DP2459</name>
</gene>